<gene>
    <name evidence="10" type="ORF">H9S92_21495</name>
</gene>
<dbReference type="InterPro" id="IPR000298">
    <property type="entry name" value="Cyt_c_oxidase-like_su3"/>
</dbReference>
<dbReference type="CDD" id="cd00386">
    <property type="entry name" value="Heme_Cu_Oxidase_III_like"/>
    <property type="match status" value="1"/>
</dbReference>
<dbReference type="EMBL" id="JACSIT010000154">
    <property type="protein sequence ID" value="MBC6996762.1"/>
    <property type="molecule type" value="Genomic_DNA"/>
</dbReference>
<dbReference type="PANTHER" id="PTHR11403:SF2">
    <property type="entry name" value="CYTOCHROME BO(3) UBIQUINOL OXIDASE SUBUNIT 3"/>
    <property type="match status" value="1"/>
</dbReference>
<feature type="domain" description="Heme-copper oxidase subunit III family profile" evidence="9">
    <location>
        <begin position="1"/>
        <end position="208"/>
    </location>
</feature>
<evidence type="ECO:0000313" key="11">
    <source>
        <dbReference type="Proteomes" id="UP000650081"/>
    </source>
</evidence>
<feature type="transmembrane region" description="Helical" evidence="8">
    <location>
        <begin position="26"/>
        <end position="48"/>
    </location>
</feature>
<dbReference type="RefSeq" id="WP_187468769.1">
    <property type="nucleotide sequence ID" value="NZ_JACSIT010000154.1"/>
</dbReference>
<evidence type="ECO:0000256" key="6">
    <source>
        <dbReference type="ARBA" id="ARBA00023136"/>
    </source>
</evidence>
<keyword evidence="4 7" id="KW-0812">Transmembrane</keyword>
<proteinExistence type="inferred from homology"/>
<dbReference type="Proteomes" id="UP000650081">
    <property type="component" value="Unassembled WGS sequence"/>
</dbReference>
<keyword evidence="11" id="KW-1185">Reference proteome</keyword>
<dbReference type="SUPFAM" id="SSF81452">
    <property type="entry name" value="Cytochrome c oxidase subunit III-like"/>
    <property type="match status" value="1"/>
</dbReference>
<reference evidence="10" key="1">
    <citation type="submission" date="2020-08" db="EMBL/GenBank/DDBJ databases">
        <title>Lewinella bacteria from marine environments.</title>
        <authorList>
            <person name="Zhong Y."/>
        </authorList>
    </citation>
    <scope>NUCLEOTIDE SEQUENCE</scope>
    <source>
        <strain evidence="10">KCTC 42187</strain>
    </source>
</reference>
<evidence type="ECO:0000256" key="7">
    <source>
        <dbReference type="RuleBase" id="RU003376"/>
    </source>
</evidence>
<evidence type="ECO:0000256" key="8">
    <source>
        <dbReference type="SAM" id="Phobius"/>
    </source>
</evidence>
<feature type="transmembrane region" description="Helical" evidence="8">
    <location>
        <begin position="133"/>
        <end position="157"/>
    </location>
</feature>
<evidence type="ECO:0000256" key="4">
    <source>
        <dbReference type="ARBA" id="ARBA00022692"/>
    </source>
</evidence>
<evidence type="ECO:0000256" key="1">
    <source>
        <dbReference type="ARBA" id="ARBA00004651"/>
    </source>
</evidence>
<evidence type="ECO:0000259" key="9">
    <source>
        <dbReference type="PROSITE" id="PS50253"/>
    </source>
</evidence>
<dbReference type="Gene3D" id="1.20.120.80">
    <property type="entry name" value="Cytochrome c oxidase, subunit III, four-helix bundle"/>
    <property type="match status" value="1"/>
</dbReference>
<evidence type="ECO:0000313" key="10">
    <source>
        <dbReference type="EMBL" id="MBC6996762.1"/>
    </source>
</evidence>
<dbReference type="PROSITE" id="PS50253">
    <property type="entry name" value="COX3"/>
    <property type="match status" value="1"/>
</dbReference>
<dbReference type="AlphaFoldDB" id="A0A923TF97"/>
<name>A0A923TF97_9BACT</name>
<feature type="transmembrane region" description="Helical" evidence="8">
    <location>
        <begin position="60"/>
        <end position="85"/>
    </location>
</feature>
<dbReference type="InterPro" id="IPR035973">
    <property type="entry name" value="Cyt_c_oxidase_su3-like_sf"/>
</dbReference>
<organism evidence="10 11">
    <name type="scientific">Neolewinella lacunae</name>
    <dbReference type="NCBI Taxonomy" id="1517758"/>
    <lineage>
        <taxon>Bacteria</taxon>
        <taxon>Pseudomonadati</taxon>
        <taxon>Bacteroidota</taxon>
        <taxon>Saprospiria</taxon>
        <taxon>Saprospirales</taxon>
        <taxon>Lewinellaceae</taxon>
        <taxon>Neolewinella</taxon>
    </lineage>
</organism>
<dbReference type="Pfam" id="PF00510">
    <property type="entry name" value="COX3"/>
    <property type="match status" value="1"/>
</dbReference>
<keyword evidence="3" id="KW-1003">Cell membrane</keyword>
<keyword evidence="5 8" id="KW-1133">Transmembrane helix</keyword>
<sequence>MKDRPYELPAVTDEQEDTFVFHPKNVILTLLLSSLTMLFLAMTAAFVYTRVQSDLPPIKLPLLFLLNTAILLGSSYTMILARRAYLADDTAGYTRMLWYTLGLSFFFLGMQCLAWYQLFNQQIYITSDNSAGYLYVISGLHFAHVIGGIPFLGVFLYRARKYMKEPVSVLVYFSDPAKRLNLRLLTMYWHFLDALWIYLVLFFFVNQLIWQFWP</sequence>
<dbReference type="GO" id="GO:0004129">
    <property type="term" value="F:cytochrome-c oxidase activity"/>
    <property type="evidence" value="ECO:0007669"/>
    <property type="project" value="InterPro"/>
</dbReference>
<comment type="similarity">
    <text evidence="2 7">Belongs to the cytochrome c oxidase subunit 3 family.</text>
</comment>
<accession>A0A923TF97</accession>
<feature type="transmembrane region" description="Helical" evidence="8">
    <location>
        <begin position="188"/>
        <end position="213"/>
    </location>
</feature>
<feature type="transmembrane region" description="Helical" evidence="8">
    <location>
        <begin position="97"/>
        <end position="118"/>
    </location>
</feature>
<dbReference type="InterPro" id="IPR013833">
    <property type="entry name" value="Cyt_c_oxidase_su3_a-hlx"/>
</dbReference>
<dbReference type="GO" id="GO:0005886">
    <property type="term" value="C:plasma membrane"/>
    <property type="evidence" value="ECO:0007669"/>
    <property type="project" value="UniProtKB-SubCell"/>
</dbReference>
<comment type="subcellular location">
    <subcellularLocation>
        <location evidence="1 7">Cell membrane</location>
        <topology evidence="1 7">Multi-pass membrane protein</topology>
    </subcellularLocation>
</comment>
<dbReference type="InterPro" id="IPR024791">
    <property type="entry name" value="Cyt_c/ubiquinol_Oxase_su3"/>
</dbReference>
<evidence type="ECO:0000256" key="3">
    <source>
        <dbReference type="ARBA" id="ARBA00022475"/>
    </source>
</evidence>
<evidence type="ECO:0000256" key="2">
    <source>
        <dbReference type="ARBA" id="ARBA00010581"/>
    </source>
</evidence>
<protein>
    <submittedName>
        <fullName evidence="10">Heme-copper oxidase subunit III</fullName>
    </submittedName>
</protein>
<dbReference type="PANTHER" id="PTHR11403">
    <property type="entry name" value="CYTOCHROME C OXIDASE SUBUNIT III"/>
    <property type="match status" value="1"/>
</dbReference>
<comment type="caution">
    <text evidence="10">The sequence shown here is derived from an EMBL/GenBank/DDBJ whole genome shotgun (WGS) entry which is preliminary data.</text>
</comment>
<keyword evidence="6 8" id="KW-0472">Membrane</keyword>
<dbReference type="GO" id="GO:0019646">
    <property type="term" value="P:aerobic electron transport chain"/>
    <property type="evidence" value="ECO:0007669"/>
    <property type="project" value="InterPro"/>
</dbReference>
<evidence type="ECO:0000256" key="5">
    <source>
        <dbReference type="ARBA" id="ARBA00022989"/>
    </source>
</evidence>